<reference evidence="3 4" key="1">
    <citation type="submission" date="2023-07" db="EMBL/GenBank/DDBJ databases">
        <title>Sorghum-associated microbial communities from plants grown in Nebraska, USA.</title>
        <authorList>
            <person name="Schachtman D."/>
        </authorList>
    </citation>
    <scope>NUCLEOTIDE SEQUENCE [LARGE SCALE GENOMIC DNA]</scope>
    <source>
        <strain evidence="3 4">CC258</strain>
    </source>
</reference>
<evidence type="ECO:0000313" key="3">
    <source>
        <dbReference type="EMBL" id="MDR6554310.1"/>
    </source>
</evidence>
<dbReference type="InterPro" id="IPR050267">
    <property type="entry name" value="Anti-sigma-factor_SerPK"/>
</dbReference>
<dbReference type="NCBIfam" id="NF003144">
    <property type="entry name" value="PRK04069.1"/>
    <property type="match status" value="1"/>
</dbReference>
<dbReference type="InterPro" id="IPR036890">
    <property type="entry name" value="HATPase_C_sf"/>
</dbReference>
<dbReference type="SUPFAM" id="SSF55874">
    <property type="entry name" value="ATPase domain of HSP90 chaperone/DNA topoisomerase II/histidine kinase"/>
    <property type="match status" value="1"/>
</dbReference>
<comment type="caution">
    <text evidence="3">The sequence shown here is derived from an EMBL/GenBank/DDBJ whole genome shotgun (WGS) entry which is preliminary data.</text>
</comment>
<dbReference type="InterPro" id="IPR003594">
    <property type="entry name" value="HATPase_dom"/>
</dbReference>
<dbReference type="CDD" id="cd16936">
    <property type="entry name" value="HATPase_RsbW-like"/>
    <property type="match status" value="1"/>
</dbReference>
<dbReference type="Gene3D" id="3.30.565.10">
    <property type="entry name" value="Histidine kinase-like ATPase, C-terminal domain"/>
    <property type="match status" value="1"/>
</dbReference>
<keyword evidence="4" id="KW-1185">Reference proteome</keyword>
<evidence type="ECO:0000313" key="4">
    <source>
        <dbReference type="Proteomes" id="UP001267290"/>
    </source>
</evidence>
<feature type="domain" description="Histidine kinase/HSP90-like ATPase" evidence="2">
    <location>
        <begin position="9"/>
        <end position="139"/>
    </location>
</feature>
<proteinExistence type="predicted"/>
<dbReference type="EMBL" id="JAVDSB010000015">
    <property type="protein sequence ID" value="MDR6554310.1"/>
    <property type="molecule type" value="Genomic_DNA"/>
</dbReference>
<dbReference type="Pfam" id="PF13581">
    <property type="entry name" value="HATPase_c_2"/>
    <property type="match status" value="1"/>
</dbReference>
<sequence length="152" mass="16641">MSPYIGLTIPAKADYLDIVRLTLYGVATKAGFAFEDIEDMKVAVAEACNNAILHAYEEGQSGNIELQFECSNGFMKISVKDEGRSFHYVQTNHDDTSLHNKSISEANIGGLGLFLMQALMDEVQVLTHTGKGTEIILTKQLAGQASRKEELV</sequence>
<keyword evidence="3" id="KW-0418">Kinase</keyword>
<dbReference type="EC" id="2.7.11.1" evidence="3"/>
<dbReference type="RefSeq" id="WP_310501744.1">
    <property type="nucleotide sequence ID" value="NZ_JAVDSB010000015.1"/>
</dbReference>
<dbReference type="PANTHER" id="PTHR35526:SF3">
    <property type="entry name" value="ANTI-SIGMA-F FACTOR RSBW"/>
    <property type="match status" value="1"/>
</dbReference>
<name>A0ABU1P3J1_9BACL</name>
<dbReference type="PANTHER" id="PTHR35526">
    <property type="entry name" value="ANTI-SIGMA-F FACTOR RSBW-RELATED"/>
    <property type="match status" value="1"/>
</dbReference>
<accession>A0ABU1P3J1</accession>
<gene>
    <name evidence="3" type="ORF">J2736_005539</name>
</gene>
<dbReference type="GO" id="GO:0004674">
    <property type="term" value="F:protein serine/threonine kinase activity"/>
    <property type="evidence" value="ECO:0007669"/>
    <property type="project" value="UniProtKB-EC"/>
</dbReference>
<evidence type="ECO:0000256" key="1">
    <source>
        <dbReference type="ARBA" id="ARBA00022527"/>
    </source>
</evidence>
<evidence type="ECO:0000259" key="2">
    <source>
        <dbReference type="Pfam" id="PF13581"/>
    </source>
</evidence>
<organism evidence="3 4">
    <name type="scientific">Paenibacillus qinlingensis</name>
    <dbReference type="NCBI Taxonomy" id="1837343"/>
    <lineage>
        <taxon>Bacteria</taxon>
        <taxon>Bacillati</taxon>
        <taxon>Bacillota</taxon>
        <taxon>Bacilli</taxon>
        <taxon>Bacillales</taxon>
        <taxon>Paenibacillaceae</taxon>
        <taxon>Paenibacillus</taxon>
    </lineage>
</organism>
<dbReference type="Proteomes" id="UP001267290">
    <property type="component" value="Unassembled WGS sequence"/>
</dbReference>
<keyword evidence="3" id="KW-0808">Transferase</keyword>
<protein>
    <submittedName>
        <fullName evidence="3">Serine/threonine-protein kinase RsbW</fullName>
        <ecNumber evidence="3">2.7.11.1</ecNumber>
    </submittedName>
</protein>
<keyword evidence="1" id="KW-0723">Serine/threonine-protein kinase</keyword>